<dbReference type="InterPro" id="IPR001063">
    <property type="entry name" value="Ribosomal_uL22"/>
</dbReference>
<comment type="function">
    <text evidence="4">This protein binds specifically to 23S rRNA; its binding is stimulated by other ribosomal proteins, e.g. L4, L17, and L20. It is important during the early stages of 50S assembly. It makes multiple contacts with different domains of the 23S rRNA in the assembled 50S subunit and ribosome.</text>
</comment>
<evidence type="ECO:0000256" key="2">
    <source>
        <dbReference type="ARBA" id="ARBA00022980"/>
    </source>
</evidence>
<evidence type="ECO:0000256" key="4">
    <source>
        <dbReference type="ARBA" id="ARBA00025084"/>
    </source>
</evidence>
<accession>A0ABS4UJH6</accession>
<protein>
    <recommendedName>
        <fullName evidence="5">50S ribosomal protein L22</fullName>
    </recommendedName>
</protein>
<dbReference type="SUPFAM" id="SSF54843">
    <property type="entry name" value="Ribosomal protein L22"/>
    <property type="match status" value="1"/>
</dbReference>
<evidence type="ECO:0000259" key="8">
    <source>
        <dbReference type="Pfam" id="PF01883"/>
    </source>
</evidence>
<evidence type="ECO:0000256" key="5">
    <source>
        <dbReference type="ARBA" id="ARBA00035480"/>
    </source>
</evidence>
<dbReference type="Gene3D" id="3.90.470.10">
    <property type="entry name" value="Ribosomal protein L22/L17"/>
    <property type="match status" value="1"/>
</dbReference>
<evidence type="ECO:0000313" key="9">
    <source>
        <dbReference type="EMBL" id="MBP2351769.1"/>
    </source>
</evidence>
<keyword evidence="3 6" id="KW-0687">Ribonucleoprotein</keyword>
<evidence type="ECO:0000256" key="1">
    <source>
        <dbReference type="ARBA" id="ARBA00009451"/>
    </source>
</evidence>
<feature type="domain" description="MIP18 family-like" evidence="8">
    <location>
        <begin position="148"/>
        <end position="206"/>
    </location>
</feature>
<dbReference type="PANTHER" id="PTHR42831:SF1">
    <property type="entry name" value="FE-S PROTEIN MATURATION AUXILIARY FACTOR YITW"/>
    <property type="match status" value="1"/>
</dbReference>
<evidence type="ECO:0000256" key="6">
    <source>
        <dbReference type="RuleBase" id="RU004005"/>
    </source>
</evidence>
<comment type="similarity">
    <text evidence="1 6">Belongs to the universal ribosomal protein uL22 family.</text>
</comment>
<dbReference type="InterPro" id="IPR002744">
    <property type="entry name" value="MIP18-like"/>
</dbReference>
<proteinExistence type="inferred from homology"/>
<dbReference type="InterPro" id="IPR052339">
    <property type="entry name" value="Fe-S_Maturation_MIP18"/>
</dbReference>
<evidence type="ECO:0000313" key="10">
    <source>
        <dbReference type="Proteomes" id="UP000755585"/>
    </source>
</evidence>
<dbReference type="RefSeq" id="WP_209694628.1">
    <property type="nucleotide sequence ID" value="NZ_JAGINT010000001.1"/>
</dbReference>
<comment type="caution">
    <text evidence="9">The sequence shown here is derived from an EMBL/GenBank/DDBJ whole genome shotgun (WGS) entry which is preliminary data.</text>
</comment>
<dbReference type="InterPro" id="IPR036394">
    <property type="entry name" value="Ribosomal_uL22_sf"/>
</dbReference>
<evidence type="ECO:0000256" key="3">
    <source>
        <dbReference type="ARBA" id="ARBA00023274"/>
    </source>
</evidence>
<dbReference type="InterPro" id="IPR034904">
    <property type="entry name" value="FSCA_dom_sf"/>
</dbReference>
<comment type="subunit">
    <text evidence="7">Part of the 50S ribosomal subunit.</text>
</comment>
<keyword evidence="10" id="KW-1185">Reference proteome</keyword>
<dbReference type="PANTHER" id="PTHR42831">
    <property type="entry name" value="FE-S PROTEIN MATURATION AUXILIARY FACTOR YITW"/>
    <property type="match status" value="1"/>
</dbReference>
<dbReference type="Pfam" id="PF00237">
    <property type="entry name" value="Ribosomal_L22"/>
    <property type="match status" value="1"/>
</dbReference>
<dbReference type="SUPFAM" id="SSF117916">
    <property type="entry name" value="Fe-S cluster assembly (FSCA) domain-like"/>
    <property type="match status" value="1"/>
</dbReference>
<dbReference type="EMBL" id="JAGINT010000001">
    <property type="protein sequence ID" value="MBP2351769.1"/>
    <property type="molecule type" value="Genomic_DNA"/>
</dbReference>
<dbReference type="Proteomes" id="UP000755585">
    <property type="component" value="Unassembled WGS sequence"/>
</dbReference>
<name>A0ABS4UJH6_9ACTN</name>
<gene>
    <name evidence="9" type="ORF">JOF29_002852</name>
</gene>
<dbReference type="Gene3D" id="3.30.300.130">
    <property type="entry name" value="Fe-S cluster assembly (FSCA)"/>
    <property type="match status" value="1"/>
</dbReference>
<dbReference type="Pfam" id="PF01883">
    <property type="entry name" value="FeS_assembly_P"/>
    <property type="match status" value="1"/>
</dbReference>
<sequence length="246" mass="26703">MSTLTDINVHQKQVRVPYQDARAALARVAGDDAVSSVAKLRHGPGVTCEPVARVLDRALTHATQDGLDPHGLVLSAFVVEPGEGIVRVRRKAHGKADWITSVTSDISIALTPRGIYESAVVEDPPDRYAVEPTPRPSSYDASHPLVPEIRERLFEVIDPDLGVNIVDLGFVRNIGVENTTAVITMTLTSAACPLAGVMEDQVRTELLGDDGIVDDFRIDWRWAPAWTPADLSADGREQLRAVGFNI</sequence>
<keyword evidence="7" id="KW-0694">RNA-binding</keyword>
<keyword evidence="7" id="KW-0699">rRNA-binding</keyword>
<evidence type="ECO:0000256" key="7">
    <source>
        <dbReference type="RuleBase" id="RU004006"/>
    </source>
</evidence>
<reference evidence="9 10" key="1">
    <citation type="submission" date="2021-03" db="EMBL/GenBank/DDBJ databases">
        <title>Sequencing the genomes of 1000 actinobacteria strains.</title>
        <authorList>
            <person name="Klenk H.-P."/>
        </authorList>
    </citation>
    <scope>NUCLEOTIDE SEQUENCE [LARGE SCALE GENOMIC DNA]</scope>
    <source>
        <strain evidence="9 10">DSM 18824</strain>
    </source>
</reference>
<keyword evidence="2 6" id="KW-0689">Ribosomal protein</keyword>
<organism evidence="9 10">
    <name type="scientific">Kribbella aluminosa</name>
    <dbReference type="NCBI Taxonomy" id="416017"/>
    <lineage>
        <taxon>Bacteria</taxon>
        <taxon>Bacillati</taxon>
        <taxon>Actinomycetota</taxon>
        <taxon>Actinomycetes</taxon>
        <taxon>Propionibacteriales</taxon>
        <taxon>Kribbellaceae</taxon>
        <taxon>Kribbella</taxon>
    </lineage>
</organism>